<protein>
    <recommendedName>
        <fullName evidence="3">Peptidase S74 domain-containing protein</fullName>
    </recommendedName>
</protein>
<dbReference type="Gene3D" id="1.10.10.10">
    <property type="entry name" value="Winged helix-like DNA-binding domain superfamily/Winged helix DNA-binding domain"/>
    <property type="match status" value="1"/>
</dbReference>
<organism evidence="4 5">
    <name type="scientific">Portibacter lacus</name>
    <dbReference type="NCBI Taxonomy" id="1099794"/>
    <lineage>
        <taxon>Bacteria</taxon>
        <taxon>Pseudomonadati</taxon>
        <taxon>Bacteroidota</taxon>
        <taxon>Saprospiria</taxon>
        <taxon>Saprospirales</taxon>
        <taxon>Haliscomenobacteraceae</taxon>
        <taxon>Portibacter</taxon>
    </lineage>
</organism>
<reference evidence="4" key="2">
    <citation type="submission" date="2023-01" db="EMBL/GenBank/DDBJ databases">
        <title>Draft genome sequence of Portibacter lacus strain NBRC 108769.</title>
        <authorList>
            <person name="Sun Q."/>
            <person name="Mori K."/>
        </authorList>
    </citation>
    <scope>NUCLEOTIDE SEQUENCE</scope>
    <source>
        <strain evidence="4">NBRC 108769</strain>
    </source>
</reference>
<gene>
    <name evidence="4" type="ORF">GCM10007940_27970</name>
</gene>
<keyword evidence="2" id="KW-0732">Signal</keyword>
<proteinExistence type="predicted"/>
<dbReference type="AlphaFoldDB" id="A0AA37SQH4"/>
<comment type="caution">
    <text evidence="4">The sequence shown here is derived from an EMBL/GenBank/DDBJ whole genome shotgun (WGS) entry which is preliminary data.</text>
</comment>
<dbReference type="InterPro" id="IPR011049">
    <property type="entry name" value="Serralysin-like_metalloprot_C"/>
</dbReference>
<feature type="coiled-coil region" evidence="1">
    <location>
        <begin position="686"/>
        <end position="727"/>
    </location>
</feature>
<dbReference type="Proteomes" id="UP001156666">
    <property type="component" value="Unassembled WGS sequence"/>
</dbReference>
<dbReference type="Gene3D" id="2.150.10.10">
    <property type="entry name" value="Serralysin-like metalloprotease, C-terminal"/>
    <property type="match status" value="1"/>
</dbReference>
<evidence type="ECO:0000313" key="4">
    <source>
        <dbReference type="EMBL" id="GLR18182.1"/>
    </source>
</evidence>
<dbReference type="InterPro" id="IPR036388">
    <property type="entry name" value="WH-like_DNA-bd_sf"/>
</dbReference>
<sequence length="727" mass="79865">MKAFTISFCVLLASLLGLNAQNVGIGTTSPKAKLHVKSDQGLVTAFYDGFNEGVINSAYHEGDKKWQIITDDPPVGSYGVGAPSAMLNNETAILSLTFNTPIGKDVRIAFSANHNDPGGYLSFTLVKPGSTFYIDHQPSWKSYTTNFIATTNPSTIKFKLEAEQDVQFAETFLDEIKVTYIPDPALMIEDGSEMSGGILQSDAFGNASWVDLRSEIDQQVNQSNQDLSFITSTNRLSIENGNIINLPGLSNLQSKKLTLSVDSIISSPGMHFKIPASQNDQSNFHYDADRGSMSWGIDPISNSITNAQHSVRWGKNNKVYAEYGSVWGQDNIITFTGKNATVSGTDNSVAGYGSVAWGSNNTIESDSFGTVWGNNNKVLGNYGTAWGQYNTATKKFASAFGYKSYAYGTNSFASGYEAEAFGEYSTAIGNYARAESFGEIALGYNNARRNVEGVNYWDSNDMLLSVGNGYGKEYGHNALSILKNGYVGINKNIPAYFLDIETDEKGYQGIRITNDYNGNSTSGAIIKLVGERQSIILDAKNSFRDFEILHNTDTEKLYVKNDDDNILTITSTGEIGINESSPSYDLHLGYNSAAKPSSSSWIVASDRRLKQNIKPFEGGLDLVQKINPVWFTYNGRASMPQETGVGTIAQELERVVPYMVTDWERDGEKYKAVDYGAMDFILVNAIKEQQEQIIEYKSKVENLESELDELKAKVEALSKKLPSTHRN</sequence>
<feature type="signal peptide" evidence="2">
    <location>
        <begin position="1"/>
        <end position="20"/>
    </location>
</feature>
<dbReference type="Pfam" id="PF05658">
    <property type="entry name" value="YadA_head"/>
    <property type="match status" value="1"/>
</dbReference>
<evidence type="ECO:0000256" key="2">
    <source>
        <dbReference type="SAM" id="SignalP"/>
    </source>
</evidence>
<feature type="domain" description="Peptidase S74" evidence="3">
    <location>
        <begin position="605"/>
        <end position="707"/>
    </location>
</feature>
<keyword evidence="1" id="KW-0175">Coiled coil</keyword>
<evidence type="ECO:0000256" key="1">
    <source>
        <dbReference type="SAM" id="Coils"/>
    </source>
</evidence>
<name>A0AA37SQH4_9BACT</name>
<dbReference type="InterPro" id="IPR008640">
    <property type="entry name" value="Adhesin_Head_dom"/>
</dbReference>
<feature type="chain" id="PRO_5041298459" description="Peptidase S74 domain-containing protein" evidence="2">
    <location>
        <begin position="21"/>
        <end position="727"/>
    </location>
</feature>
<dbReference type="EMBL" id="BSOH01000015">
    <property type="protein sequence ID" value="GLR18182.1"/>
    <property type="molecule type" value="Genomic_DNA"/>
</dbReference>
<dbReference type="SUPFAM" id="SSF101967">
    <property type="entry name" value="Adhesin YadA, collagen-binding domain"/>
    <property type="match status" value="1"/>
</dbReference>
<reference evidence="4" key="1">
    <citation type="journal article" date="2014" name="Int. J. Syst. Evol. Microbiol.">
        <title>Complete genome sequence of Corynebacterium casei LMG S-19264T (=DSM 44701T), isolated from a smear-ripened cheese.</title>
        <authorList>
            <consortium name="US DOE Joint Genome Institute (JGI-PGF)"/>
            <person name="Walter F."/>
            <person name="Albersmeier A."/>
            <person name="Kalinowski J."/>
            <person name="Ruckert C."/>
        </authorList>
    </citation>
    <scope>NUCLEOTIDE SEQUENCE</scope>
    <source>
        <strain evidence="4">NBRC 108769</strain>
    </source>
</reference>
<dbReference type="PROSITE" id="PS51688">
    <property type="entry name" value="ICA"/>
    <property type="match status" value="1"/>
</dbReference>
<evidence type="ECO:0000259" key="3">
    <source>
        <dbReference type="PROSITE" id="PS51688"/>
    </source>
</evidence>
<keyword evidence="5" id="KW-1185">Reference proteome</keyword>
<dbReference type="InterPro" id="IPR030392">
    <property type="entry name" value="S74_ICA"/>
</dbReference>
<dbReference type="RefSeq" id="WP_235294388.1">
    <property type="nucleotide sequence ID" value="NZ_BSOH01000015.1"/>
</dbReference>
<dbReference type="GO" id="GO:0019867">
    <property type="term" value="C:outer membrane"/>
    <property type="evidence" value="ECO:0007669"/>
    <property type="project" value="InterPro"/>
</dbReference>
<accession>A0AA37SQH4</accession>
<evidence type="ECO:0000313" key="5">
    <source>
        <dbReference type="Proteomes" id="UP001156666"/>
    </source>
</evidence>
<dbReference type="Pfam" id="PF13884">
    <property type="entry name" value="Peptidase_S74"/>
    <property type="match status" value="1"/>
</dbReference>
<dbReference type="CDD" id="cd12820">
    <property type="entry name" value="LbR_YadA-like"/>
    <property type="match status" value="1"/>
</dbReference>